<dbReference type="GO" id="GO:0001736">
    <property type="term" value="P:establishment of planar polarity"/>
    <property type="evidence" value="ECO:0007669"/>
    <property type="project" value="UniProtKB-ARBA"/>
</dbReference>
<evidence type="ECO:0000259" key="16">
    <source>
        <dbReference type="PROSITE" id="PS50268"/>
    </source>
</evidence>
<evidence type="ECO:0000256" key="5">
    <source>
        <dbReference type="ARBA" id="ARBA00022729"/>
    </source>
</evidence>
<feature type="domain" description="Cadherin" evidence="16">
    <location>
        <begin position="854"/>
        <end position="955"/>
    </location>
</feature>
<feature type="domain" description="Cadherin" evidence="16">
    <location>
        <begin position="1058"/>
        <end position="1160"/>
    </location>
</feature>
<keyword evidence="9" id="KW-1133">Transmembrane helix</keyword>
<feature type="domain" description="Cadherin" evidence="16">
    <location>
        <begin position="1270"/>
        <end position="1375"/>
    </location>
</feature>
<keyword evidence="3" id="KW-0245">EGF-like domain</keyword>
<proteinExistence type="predicted"/>
<reference evidence="18" key="1">
    <citation type="submission" date="2025-08" db="UniProtKB">
        <authorList>
            <consortium name="RefSeq"/>
        </authorList>
    </citation>
    <scope>IDENTIFICATION</scope>
    <source>
        <tissue evidence="18">Whole body</tissue>
    </source>
</reference>
<dbReference type="PRINTS" id="PR00205">
    <property type="entry name" value="CADHERIN"/>
</dbReference>
<dbReference type="GeneID" id="108624358"/>
<dbReference type="GO" id="GO:0007156">
    <property type="term" value="P:homophilic cell adhesion via plasma membrane adhesion molecules"/>
    <property type="evidence" value="ECO:0007669"/>
    <property type="project" value="InterPro"/>
</dbReference>
<keyword evidence="12" id="KW-0325">Glycoprotein</keyword>
<evidence type="ECO:0000256" key="8">
    <source>
        <dbReference type="ARBA" id="ARBA00022889"/>
    </source>
</evidence>
<dbReference type="PROSITE" id="PS00232">
    <property type="entry name" value="CADHERIN_1"/>
    <property type="match status" value="7"/>
</dbReference>
<dbReference type="RefSeq" id="XP_026668865.1">
    <property type="nucleotide sequence ID" value="XM_026813064.1"/>
</dbReference>
<feature type="chain" id="PRO_5042574037" evidence="15">
    <location>
        <begin position="21"/>
        <end position="1886"/>
    </location>
</feature>
<dbReference type="GO" id="GO:0007163">
    <property type="term" value="P:establishment or maintenance of cell polarity"/>
    <property type="evidence" value="ECO:0007669"/>
    <property type="project" value="UniProtKB-ARBA"/>
</dbReference>
<dbReference type="Gene3D" id="2.60.40.60">
    <property type="entry name" value="Cadherins"/>
    <property type="match status" value="18"/>
</dbReference>
<feature type="domain" description="Cadherin" evidence="16">
    <location>
        <begin position="1687"/>
        <end position="1789"/>
    </location>
</feature>
<dbReference type="Proteomes" id="UP000694925">
    <property type="component" value="Unplaced"/>
</dbReference>
<evidence type="ECO:0000313" key="17">
    <source>
        <dbReference type="Proteomes" id="UP000694925"/>
    </source>
</evidence>
<dbReference type="SMART" id="SM00112">
    <property type="entry name" value="CA"/>
    <property type="match status" value="17"/>
</dbReference>
<feature type="signal peptide" evidence="15">
    <location>
        <begin position="1"/>
        <end position="20"/>
    </location>
</feature>
<dbReference type="GO" id="GO:0030154">
    <property type="term" value="P:cell differentiation"/>
    <property type="evidence" value="ECO:0007669"/>
    <property type="project" value="UniProtKB-ARBA"/>
</dbReference>
<feature type="domain" description="Cadherin" evidence="16">
    <location>
        <begin position="223"/>
        <end position="329"/>
    </location>
</feature>
<feature type="domain" description="Cadherin" evidence="16">
    <location>
        <begin position="20"/>
        <end position="110"/>
    </location>
</feature>
<keyword evidence="5 15" id="KW-0732">Signal</keyword>
<dbReference type="InterPro" id="IPR020894">
    <property type="entry name" value="Cadherin_CS"/>
</dbReference>
<keyword evidence="8" id="KW-0130">Cell adhesion</keyword>
<dbReference type="FunFam" id="2.60.40.60:FF:000020">
    <property type="entry name" value="Dachsous cadherin-related 1b"/>
    <property type="match status" value="4"/>
</dbReference>
<dbReference type="FunFam" id="2.60.40.60:FF:000226">
    <property type="entry name" value="Dachsous, isoform B"/>
    <property type="match status" value="1"/>
</dbReference>
<dbReference type="FunFam" id="2.60.40.60:FF:000081">
    <property type="entry name" value="protocadherin Fat 4"/>
    <property type="match status" value="2"/>
</dbReference>
<keyword evidence="10" id="KW-0472">Membrane</keyword>
<evidence type="ECO:0000256" key="7">
    <source>
        <dbReference type="ARBA" id="ARBA00022837"/>
    </source>
</evidence>
<dbReference type="FunFam" id="2.60.40.60:FF:000039">
    <property type="entry name" value="FAT atypical cadherin 3"/>
    <property type="match status" value="1"/>
</dbReference>
<keyword evidence="4" id="KW-0812">Transmembrane</keyword>
<evidence type="ECO:0000256" key="6">
    <source>
        <dbReference type="ARBA" id="ARBA00022737"/>
    </source>
</evidence>
<keyword evidence="7 13" id="KW-0106">Calcium</keyword>
<dbReference type="InterPro" id="IPR039808">
    <property type="entry name" value="Cadherin"/>
</dbReference>
<dbReference type="PANTHER" id="PTHR24027">
    <property type="entry name" value="CADHERIN-23"/>
    <property type="match status" value="1"/>
</dbReference>
<keyword evidence="17" id="KW-1185">Reference proteome</keyword>
<evidence type="ECO:0000256" key="12">
    <source>
        <dbReference type="ARBA" id="ARBA00023180"/>
    </source>
</evidence>
<evidence type="ECO:0000256" key="15">
    <source>
        <dbReference type="SAM" id="SignalP"/>
    </source>
</evidence>
<organism evidence="17 18">
    <name type="scientific">Ceratina calcarata</name>
    <dbReference type="NCBI Taxonomy" id="156304"/>
    <lineage>
        <taxon>Eukaryota</taxon>
        <taxon>Metazoa</taxon>
        <taxon>Ecdysozoa</taxon>
        <taxon>Arthropoda</taxon>
        <taxon>Hexapoda</taxon>
        <taxon>Insecta</taxon>
        <taxon>Pterygota</taxon>
        <taxon>Neoptera</taxon>
        <taxon>Endopterygota</taxon>
        <taxon>Hymenoptera</taxon>
        <taxon>Apocrita</taxon>
        <taxon>Aculeata</taxon>
        <taxon>Apoidea</taxon>
        <taxon>Anthophila</taxon>
        <taxon>Apidae</taxon>
        <taxon>Ceratina</taxon>
        <taxon>Zadontomerus</taxon>
    </lineage>
</organism>
<evidence type="ECO:0000256" key="14">
    <source>
        <dbReference type="SAM" id="MobiDB-lite"/>
    </source>
</evidence>
<dbReference type="CTD" id="109661"/>
<evidence type="ECO:0000256" key="4">
    <source>
        <dbReference type="ARBA" id="ARBA00022692"/>
    </source>
</evidence>
<comment type="subcellular location">
    <subcellularLocation>
        <location evidence="1">Cell membrane</location>
        <topology evidence="1">Single-pass type I membrane protein</topology>
    </subcellularLocation>
</comment>
<dbReference type="FunFam" id="2.60.40.60:FF:000007">
    <property type="entry name" value="Protocadherin alpha 2"/>
    <property type="match status" value="1"/>
</dbReference>
<dbReference type="PROSITE" id="PS50268">
    <property type="entry name" value="CADHERIN_2"/>
    <property type="match status" value="17"/>
</dbReference>
<feature type="domain" description="Cadherin" evidence="16">
    <location>
        <begin position="1485"/>
        <end position="1685"/>
    </location>
</feature>
<dbReference type="GO" id="GO:0048731">
    <property type="term" value="P:system development"/>
    <property type="evidence" value="ECO:0007669"/>
    <property type="project" value="UniProtKB-ARBA"/>
</dbReference>
<dbReference type="PANTHER" id="PTHR24027:SF438">
    <property type="entry name" value="CADHERIN 23"/>
    <property type="match status" value="1"/>
</dbReference>
<feature type="domain" description="Cadherin" evidence="16">
    <location>
        <begin position="441"/>
        <end position="542"/>
    </location>
</feature>
<dbReference type="FunFam" id="2.60.40.60:FF:000102">
    <property type="entry name" value="Dachsous cadherin-related 1b"/>
    <property type="match status" value="1"/>
</dbReference>
<dbReference type="GO" id="GO:0009887">
    <property type="term" value="P:animal organ morphogenesis"/>
    <property type="evidence" value="ECO:0007669"/>
    <property type="project" value="UniProtKB-ARBA"/>
</dbReference>
<keyword evidence="11" id="KW-1015">Disulfide bond</keyword>
<feature type="domain" description="Cadherin" evidence="16">
    <location>
        <begin position="1827"/>
        <end position="1884"/>
    </location>
</feature>
<evidence type="ECO:0000256" key="13">
    <source>
        <dbReference type="PROSITE-ProRule" id="PRU00043"/>
    </source>
</evidence>
<feature type="domain" description="Cadherin" evidence="16">
    <location>
        <begin position="342"/>
        <end position="440"/>
    </location>
</feature>
<dbReference type="GO" id="GO:0016477">
    <property type="term" value="P:cell migration"/>
    <property type="evidence" value="ECO:0007669"/>
    <property type="project" value="TreeGrafter"/>
</dbReference>
<dbReference type="Pfam" id="PF00028">
    <property type="entry name" value="Cadherin"/>
    <property type="match status" value="16"/>
</dbReference>
<protein>
    <submittedName>
        <fullName evidence="18">Protein dachsous</fullName>
    </submittedName>
</protein>
<feature type="domain" description="Cadherin" evidence="16">
    <location>
        <begin position="543"/>
        <end position="646"/>
    </location>
</feature>
<feature type="domain" description="Cadherin" evidence="16">
    <location>
        <begin position="752"/>
        <end position="853"/>
    </location>
</feature>
<keyword evidence="6" id="KW-0677">Repeat</keyword>
<dbReference type="InterPro" id="IPR002126">
    <property type="entry name" value="Cadherin-like_dom"/>
</dbReference>
<feature type="domain" description="Cadherin" evidence="16">
    <location>
        <begin position="1162"/>
        <end position="1269"/>
    </location>
</feature>
<feature type="domain" description="Cadherin" evidence="16">
    <location>
        <begin position="1376"/>
        <end position="1483"/>
    </location>
</feature>
<evidence type="ECO:0000256" key="1">
    <source>
        <dbReference type="ARBA" id="ARBA00004251"/>
    </source>
</evidence>
<dbReference type="FunFam" id="2.60.40.60:FF:000015">
    <property type="entry name" value="FAT atypical cadherin 1"/>
    <property type="match status" value="1"/>
</dbReference>
<dbReference type="GO" id="GO:0008013">
    <property type="term" value="F:beta-catenin binding"/>
    <property type="evidence" value="ECO:0007669"/>
    <property type="project" value="TreeGrafter"/>
</dbReference>
<dbReference type="InterPro" id="IPR015919">
    <property type="entry name" value="Cadherin-like_sf"/>
</dbReference>
<evidence type="ECO:0000256" key="10">
    <source>
        <dbReference type="ARBA" id="ARBA00023136"/>
    </source>
</evidence>
<evidence type="ECO:0000256" key="3">
    <source>
        <dbReference type="ARBA" id="ARBA00022536"/>
    </source>
</evidence>
<sequence>MRHLLLFLVLGATLAPGTWSELVRYLEVSENARPGTRVGFIDADSPPYLIVSVSGSAVDSDLIVDHATGEIRTKVPLDRETRPSYSLVALPQNIQVVVKVLDENDNAPTFPVEHVDIEFPENSPRDAKRALPPAKDPDLGQYSTQRYDIVSGNHGDAFRLSQHRGRDGVLYLDLQNSGSLDREARSQYHLVIEALDGGAPPLRSRLHVNVTVQDVNDNPPIFNQTRYVASVPENATVGTPVLAVNASDSDAGDNGRIEYSINRRQSDREEMFRIDPETGMVYVNKALDFESKERHELVIVARDRGAQPLEASAFLSVRVTDVNDNQPAITVIFLSDDATPKISESAQPGEFVARISVSDPDSRTEYSNATVTLTGGEGHFGLATRDNIIYLVVVERPLDREEKPVYDLSVEATDAGTPPLRAIRTFRLIVTDVNDNAPKFAQERYEAHLLEASEPGTPVLKVTATDMDEGANSAIRYSLLNSTWFTIDETSGLISTRTHVDCEADPAPILIVIATDSGRPALSSSATVRVTVHDLNDNEPIFEKPLYNATVSEDLPVGRCFLKVQATDPDCGVNAMVNYTLAAGRMESEQLMVRSDTGDICVRTPLDRETAPYLEIPVIATDRGGLSTVAIVRVQVTDVNDNRPVFEPRRYNVTLKTDGPIQGPILKLVATDSDAGLFGQVAYRITNGNEAGVFHIDRNTGELQIARPSLLSRSPLHQLNVTATDAAGLKSAFDAEVRITVSSPGHRIASCERPRYTITVKESISQNTVVGGVKDGATSPSSSGERPTRFYLAVEEPDLTMDPNTGMIRTRLPLDRETRDKYVLSVEARNGISVGYCQVELNVEDTNDNPPSFPTTSVRISVPESHPLHTTLYVAHATDPDSVPSHPIRYVLGQNSNDLFGIDARSGELYLARRLDYETQQRHGLLIRALDGAGLSANLSLSVEVQDVNDNPPVFERNEYRVEVPEGAKLDSQILQVTAVDLDTGNNARLSYRLQGSAAFRISPNTGWIYLAQSLDRETLDRHALTVLATDNGSPAATASASVLVTVLDDNDNDPRFEKDFYGFELLENLPSGTLVGSVSASDPDLGKNALLRYAVVQANSSFAVDSDTGEITTREPLDREMKGVHELVLEARDQGTPSRAARVPLKVTVLDVNDNSPEIVDPQGDVVSVREEQPPGTEVARVRALDTDSGENASVTYTILKDRDSDGYNVFTIDPITGMIRTKAVLDHEERNVYRVSVKATDAGRPPRHSIRALRVEVLALADNRPTFTSSSLTFNIREDASIGQAVGSVSGAGPAGRVAFTLDSLTPVSEFPAFDVDRSSGQLVVAHSLDRENVSEYHLEIRALDTTSIGNPQSIAVSVKIVIEDANDNPPRWPQDPITVRVSERAVIGSTIYNLTATDLDSGLNGDLRYGLVAEFPSRGSFAVDSLTGALTLARPLDREERAEYTLILKASDRAPPGEQLASTVTARIIVLDQNDNDPVFVAPESTKVAVMPDLLPGSTLVRVVAVDKDAGDNGRVSYVITSANEEARFSVGYESGIVSLEKPMVRSMELEITANDHGTPPRKSTIRLSLTLASGQSNGPPRLLLLNPVAKISEDLQVGAPVLNVAGPIIADQGNVNFSIPSNIASDKFSVTPNGLVTLREPLNREETASYLVPILARSSKLLDISTLEVLVMDENDNSPEFRPGSCYTLAVPENQETSVIHTIAAADLDEGRNGEIYYSIVGGNIGAKFILDPVTGMLSMSNLDREAVSKYILTISAKDKGRPSLEARCNLTVIVLDVNDNAPSFGQNQYTEPRPRAVASAEYPGFGLANGYPYVSSNYPSSNPGKYVATISEDVAPDSSVMSVRATDPDQGVNGKITYAIAEETSWLFRVDNLTGVITTAG</sequence>
<dbReference type="GO" id="GO:0048589">
    <property type="term" value="P:developmental growth"/>
    <property type="evidence" value="ECO:0007669"/>
    <property type="project" value="UniProtKB-ARBA"/>
</dbReference>
<gene>
    <name evidence="18" type="primary">LOC108624358</name>
</gene>
<feature type="domain" description="Cadherin" evidence="16">
    <location>
        <begin position="111"/>
        <end position="222"/>
    </location>
</feature>
<dbReference type="KEGG" id="ccal:108624358"/>
<dbReference type="GO" id="GO:0045296">
    <property type="term" value="F:cadherin binding"/>
    <property type="evidence" value="ECO:0007669"/>
    <property type="project" value="TreeGrafter"/>
</dbReference>
<evidence type="ECO:0000313" key="18">
    <source>
        <dbReference type="RefSeq" id="XP_026668865.1"/>
    </source>
</evidence>
<evidence type="ECO:0000256" key="2">
    <source>
        <dbReference type="ARBA" id="ARBA00022475"/>
    </source>
</evidence>
<feature type="domain" description="Cadherin" evidence="16">
    <location>
        <begin position="956"/>
        <end position="1057"/>
    </location>
</feature>
<dbReference type="GO" id="GO:0005509">
    <property type="term" value="F:calcium ion binding"/>
    <property type="evidence" value="ECO:0007669"/>
    <property type="project" value="UniProtKB-UniRule"/>
</dbReference>
<keyword evidence="2" id="KW-1003">Cell membrane</keyword>
<dbReference type="CDD" id="cd11304">
    <property type="entry name" value="Cadherin_repeat"/>
    <property type="match status" value="18"/>
</dbReference>
<accession>A0AAJ7S037</accession>
<dbReference type="SUPFAM" id="SSF49313">
    <property type="entry name" value="Cadherin-like"/>
    <property type="match status" value="18"/>
</dbReference>
<dbReference type="GO" id="GO:0016342">
    <property type="term" value="C:catenin complex"/>
    <property type="evidence" value="ECO:0007669"/>
    <property type="project" value="TreeGrafter"/>
</dbReference>
<name>A0AAJ7S037_9HYME</name>
<evidence type="ECO:0000256" key="9">
    <source>
        <dbReference type="ARBA" id="ARBA00022989"/>
    </source>
</evidence>
<evidence type="ECO:0000256" key="11">
    <source>
        <dbReference type="ARBA" id="ARBA00023157"/>
    </source>
</evidence>
<feature type="domain" description="Cadherin" evidence="16">
    <location>
        <begin position="647"/>
        <end position="756"/>
    </location>
</feature>
<feature type="region of interest" description="Disordered" evidence="14">
    <location>
        <begin position="122"/>
        <end position="141"/>
    </location>
</feature>